<evidence type="ECO:0000256" key="1">
    <source>
        <dbReference type="SAM" id="Phobius"/>
    </source>
</evidence>
<evidence type="ECO:0000313" key="3">
    <source>
        <dbReference type="Proteomes" id="UP001501758"/>
    </source>
</evidence>
<accession>A0ABP3TNK9</accession>
<dbReference type="EMBL" id="BAAAGE010000001">
    <property type="protein sequence ID" value="GAA0711267.1"/>
    <property type="molecule type" value="Genomic_DNA"/>
</dbReference>
<reference evidence="3" key="1">
    <citation type="journal article" date="2019" name="Int. J. Syst. Evol. Microbiol.">
        <title>The Global Catalogue of Microorganisms (GCM) 10K type strain sequencing project: providing services to taxonomists for standard genome sequencing and annotation.</title>
        <authorList>
            <consortium name="The Broad Institute Genomics Platform"/>
            <consortium name="The Broad Institute Genome Sequencing Center for Infectious Disease"/>
            <person name="Wu L."/>
            <person name="Ma J."/>
        </authorList>
    </citation>
    <scope>NUCLEOTIDE SEQUENCE [LARGE SCALE GENOMIC DNA]</scope>
    <source>
        <strain evidence="3">JCM 15974</strain>
    </source>
</reference>
<organism evidence="2 3">
    <name type="scientific">Aquimarina litoralis</name>
    <dbReference type="NCBI Taxonomy" id="584605"/>
    <lineage>
        <taxon>Bacteria</taxon>
        <taxon>Pseudomonadati</taxon>
        <taxon>Bacteroidota</taxon>
        <taxon>Flavobacteriia</taxon>
        <taxon>Flavobacteriales</taxon>
        <taxon>Flavobacteriaceae</taxon>
        <taxon>Aquimarina</taxon>
    </lineage>
</organism>
<feature type="transmembrane region" description="Helical" evidence="1">
    <location>
        <begin position="163"/>
        <end position="179"/>
    </location>
</feature>
<evidence type="ECO:0000313" key="2">
    <source>
        <dbReference type="EMBL" id="GAA0711267.1"/>
    </source>
</evidence>
<protein>
    <recommendedName>
        <fullName evidence="4">Membrane domain of glycerophosphoryl diester phosphodiesterase</fullName>
    </recommendedName>
</protein>
<name>A0ABP3TNK9_9FLAO</name>
<feature type="transmembrane region" description="Helical" evidence="1">
    <location>
        <begin position="83"/>
        <end position="104"/>
    </location>
</feature>
<evidence type="ECO:0008006" key="4">
    <source>
        <dbReference type="Google" id="ProtNLM"/>
    </source>
</evidence>
<sequence length="260" mass="29761">MNSNQLFERIENSKKPEFGDILSKSFELYKKVFSKGIIHALIMFALAIPFILAVYIPLLPFYIDMLQNAGDPYYQPTFLEGFSVVMIIVWVIVIFALSFVMQVLNISIYGHFLKVVKNEDLGLTEETGGYFTIAKKYFGKIILISLANMGISIVAMLACYFPLFYVMVPLQLVILIFIFNPEMSVENIIKAAFKLGNKYWFTFFGLIFISGLLSALGIILCYIGVIATLFFSYVVMYYMYKDTIGFEEENKSESWNVIVE</sequence>
<dbReference type="Proteomes" id="UP001501758">
    <property type="component" value="Unassembled WGS sequence"/>
</dbReference>
<keyword evidence="1" id="KW-0472">Membrane</keyword>
<feature type="transmembrane region" description="Helical" evidence="1">
    <location>
        <begin position="40"/>
        <end position="63"/>
    </location>
</feature>
<proteinExistence type="predicted"/>
<comment type="caution">
    <text evidence="2">The sequence shown here is derived from an EMBL/GenBank/DDBJ whole genome shotgun (WGS) entry which is preliminary data.</text>
</comment>
<feature type="transmembrane region" description="Helical" evidence="1">
    <location>
        <begin position="200"/>
        <end position="233"/>
    </location>
</feature>
<gene>
    <name evidence="2" type="ORF">GCM10009430_00580</name>
</gene>
<keyword evidence="1" id="KW-1133">Transmembrane helix</keyword>
<keyword evidence="1" id="KW-0812">Transmembrane</keyword>
<dbReference type="RefSeq" id="WP_299898300.1">
    <property type="nucleotide sequence ID" value="NZ_BAAAGE010000001.1"/>
</dbReference>
<keyword evidence="3" id="KW-1185">Reference proteome</keyword>